<evidence type="ECO:0000313" key="11">
    <source>
        <dbReference type="Proteomes" id="UP000187166"/>
    </source>
</evidence>
<dbReference type="PANTHER" id="PTHR30445">
    <property type="entry name" value="K(+)_H(+) ANTIPORTER SUBUNIT KHTT"/>
    <property type="match status" value="1"/>
</dbReference>
<feature type="transmembrane region" description="Helical" evidence="8">
    <location>
        <begin position="46"/>
        <end position="67"/>
    </location>
</feature>
<evidence type="ECO:0000256" key="8">
    <source>
        <dbReference type="SAM" id="Phobius"/>
    </source>
</evidence>
<feature type="transmembrane region" description="Helical" evidence="8">
    <location>
        <begin position="291"/>
        <end position="313"/>
    </location>
</feature>
<comment type="subcellular location">
    <subcellularLocation>
        <location evidence="1">Cell membrane</location>
        <topology evidence="1">Multi-pass membrane protein</topology>
    </subcellularLocation>
</comment>
<evidence type="ECO:0000256" key="2">
    <source>
        <dbReference type="ARBA" id="ARBA00009854"/>
    </source>
</evidence>
<proteinExistence type="inferred from homology"/>
<dbReference type="AlphaFoldDB" id="A0A1U7M0M9"/>
<keyword evidence="3" id="KW-0813">Transport</keyword>
<comment type="caution">
    <text evidence="10">The sequence shown here is derived from an EMBL/GenBank/DDBJ whole genome shotgun (WGS) entry which is preliminary data.</text>
</comment>
<sequence length="376" mass="39847">MGTITVMFLIMALGYVIGSINFFGVKFGASAILVTSLFFGHYGYEIPPLIGELGLVLFLAPIGLMAGDTFIRNIKRNGISFLLIAIITCVVAGTIISLSSVLFEIPLDLSLGLGTGALTSTAMLGSVTSLTTSALPSVGYGIAYPFGVIGVVLFVQLVPKFLKVDIDIENDKLSVHEPATVGKAFHKKDLIDFEPHGLFGIAIAIMIGTIIGSFKIPVGDKIVISLGNGGGSIIAGIMLGHFGNIGPINFVYDRSKLQLVRDFGLALFLMRSGLNAGAGFVEVVGDYGIKLFFIGVLMTFGTTSISFLLAYYIFKLPLFAALGTTTGSMTSAPSLGALLEVSKDERVSTYYAATQPVATIFLVFMPQLIYMIFGLL</sequence>
<accession>A0A1U7M0M9</accession>
<dbReference type="EMBL" id="MJIH01000001">
    <property type="protein sequence ID" value="OLR65230.1"/>
    <property type="molecule type" value="Genomic_DNA"/>
</dbReference>
<dbReference type="GO" id="GO:0005886">
    <property type="term" value="C:plasma membrane"/>
    <property type="evidence" value="ECO:0007669"/>
    <property type="project" value="UniProtKB-SubCell"/>
</dbReference>
<keyword evidence="6 8" id="KW-1133">Transmembrane helix</keyword>
<evidence type="ECO:0000256" key="7">
    <source>
        <dbReference type="ARBA" id="ARBA00023136"/>
    </source>
</evidence>
<dbReference type="STRING" id="1465756.BIV18_06745"/>
<evidence type="ECO:0000313" key="10">
    <source>
        <dbReference type="EMBL" id="OLR65230.1"/>
    </source>
</evidence>
<dbReference type="InterPro" id="IPR050144">
    <property type="entry name" value="AAE_transporter"/>
</dbReference>
<evidence type="ECO:0000256" key="5">
    <source>
        <dbReference type="ARBA" id="ARBA00022692"/>
    </source>
</evidence>
<feature type="transmembrane region" description="Helical" evidence="8">
    <location>
        <begin position="263"/>
        <end position="284"/>
    </location>
</feature>
<dbReference type="Proteomes" id="UP000187166">
    <property type="component" value="Unassembled WGS sequence"/>
</dbReference>
<comment type="similarity">
    <text evidence="2">Belongs to the AAE transporter (TC 2.A.81) family.</text>
</comment>
<evidence type="ECO:0000259" key="9">
    <source>
        <dbReference type="Pfam" id="PF06826"/>
    </source>
</evidence>
<name>A0A1U7M0M9_9FIRM</name>
<keyword evidence="4" id="KW-1003">Cell membrane</keyword>
<evidence type="ECO:0000256" key="3">
    <source>
        <dbReference type="ARBA" id="ARBA00022448"/>
    </source>
</evidence>
<evidence type="ECO:0000256" key="4">
    <source>
        <dbReference type="ARBA" id="ARBA00022475"/>
    </source>
</evidence>
<organism evidence="10 11">
    <name type="scientific">Peptoniphilus porci</name>
    <dbReference type="NCBI Taxonomy" id="2652280"/>
    <lineage>
        <taxon>Bacteria</taxon>
        <taxon>Bacillati</taxon>
        <taxon>Bacillota</taxon>
        <taxon>Tissierellia</taxon>
        <taxon>Tissierellales</taxon>
        <taxon>Peptoniphilaceae</taxon>
        <taxon>Peptoniphilus</taxon>
    </lineage>
</organism>
<keyword evidence="7 8" id="KW-0472">Membrane</keyword>
<dbReference type="InterPro" id="IPR006512">
    <property type="entry name" value="YidE_YbjL"/>
</dbReference>
<evidence type="ECO:0000256" key="6">
    <source>
        <dbReference type="ARBA" id="ARBA00022989"/>
    </source>
</evidence>
<dbReference type="Pfam" id="PF06826">
    <property type="entry name" value="Asp-Al_Ex"/>
    <property type="match status" value="2"/>
</dbReference>
<evidence type="ECO:0000256" key="1">
    <source>
        <dbReference type="ARBA" id="ARBA00004651"/>
    </source>
</evidence>
<protein>
    <submittedName>
        <fullName evidence="10">Antiporter</fullName>
    </submittedName>
</protein>
<feature type="transmembrane region" description="Helical" evidence="8">
    <location>
        <begin position="351"/>
        <end position="373"/>
    </location>
</feature>
<keyword evidence="11" id="KW-1185">Reference proteome</keyword>
<gene>
    <name evidence="10" type="ORF">BIV18_06745</name>
</gene>
<feature type="transmembrane region" description="Helical" evidence="8">
    <location>
        <begin position="109"/>
        <end position="130"/>
    </location>
</feature>
<feature type="domain" description="YidE/YbjL duplication" evidence="9">
    <location>
        <begin position="201"/>
        <end position="370"/>
    </location>
</feature>
<dbReference type="PANTHER" id="PTHR30445:SF3">
    <property type="entry name" value="TRANSPORT PROTEIN YIDE-RELATED"/>
    <property type="match status" value="1"/>
</dbReference>
<feature type="transmembrane region" description="Helical" evidence="8">
    <location>
        <begin position="12"/>
        <end position="40"/>
    </location>
</feature>
<feature type="transmembrane region" description="Helical" evidence="8">
    <location>
        <begin position="142"/>
        <end position="162"/>
    </location>
</feature>
<feature type="transmembrane region" description="Helical" evidence="8">
    <location>
        <begin position="79"/>
        <end position="103"/>
    </location>
</feature>
<feature type="transmembrane region" description="Helical" evidence="8">
    <location>
        <begin position="197"/>
        <end position="216"/>
    </location>
</feature>
<reference evidence="10 11" key="1">
    <citation type="journal article" date="2016" name="Appl. Environ. Microbiol.">
        <title>Function and Phylogeny of Bacterial Butyryl Coenzyme A:Acetate Transferases and Their Diversity in the Proximal Colon of Swine.</title>
        <authorList>
            <person name="Trachsel J."/>
            <person name="Bayles D.O."/>
            <person name="Looft T."/>
            <person name="Levine U.Y."/>
            <person name="Allen H.K."/>
        </authorList>
    </citation>
    <scope>NUCLEOTIDE SEQUENCE [LARGE SCALE GENOMIC DNA]</scope>
    <source>
        <strain evidence="10 11">35-6-1</strain>
    </source>
</reference>
<feature type="transmembrane region" description="Helical" evidence="8">
    <location>
        <begin position="223"/>
        <end position="243"/>
    </location>
</feature>
<dbReference type="NCBIfam" id="TIGR01625">
    <property type="entry name" value="YidE_YbjL_dupl"/>
    <property type="match status" value="1"/>
</dbReference>
<feature type="domain" description="YidE/YbjL duplication" evidence="9">
    <location>
        <begin position="6"/>
        <end position="159"/>
    </location>
</feature>
<keyword evidence="5 8" id="KW-0812">Transmembrane</keyword>